<protein>
    <recommendedName>
        <fullName evidence="3">Secreted protein</fullName>
    </recommendedName>
</protein>
<evidence type="ECO:0000313" key="2">
    <source>
        <dbReference type="Proteomes" id="UP001434883"/>
    </source>
</evidence>
<name>A0ABV0QCB9_9TELE</name>
<gene>
    <name evidence="1" type="ORF">XENOCAPTIV_028929</name>
</gene>
<dbReference type="EMBL" id="JAHRIN010008484">
    <property type="protein sequence ID" value="MEQ2193459.1"/>
    <property type="molecule type" value="Genomic_DNA"/>
</dbReference>
<reference evidence="1 2" key="1">
    <citation type="submission" date="2021-06" db="EMBL/GenBank/DDBJ databases">
        <authorList>
            <person name="Palmer J.M."/>
        </authorList>
    </citation>
    <scope>NUCLEOTIDE SEQUENCE [LARGE SCALE GENOMIC DNA]</scope>
    <source>
        <strain evidence="1 2">XC_2019</strain>
        <tissue evidence="1">Muscle</tissue>
    </source>
</reference>
<dbReference type="Proteomes" id="UP001434883">
    <property type="component" value="Unassembled WGS sequence"/>
</dbReference>
<evidence type="ECO:0008006" key="3">
    <source>
        <dbReference type="Google" id="ProtNLM"/>
    </source>
</evidence>
<sequence>MTGALPYRLGCLTNLLHWVCVPTLCFLTPLYSPSTTHISLLGFRWSDWELPLFIPGNLSCPQGGNSYFSIGLLTCGHVRVPKQ</sequence>
<keyword evidence="2" id="KW-1185">Reference proteome</keyword>
<organism evidence="1 2">
    <name type="scientific">Xenoophorus captivus</name>
    <dbReference type="NCBI Taxonomy" id="1517983"/>
    <lineage>
        <taxon>Eukaryota</taxon>
        <taxon>Metazoa</taxon>
        <taxon>Chordata</taxon>
        <taxon>Craniata</taxon>
        <taxon>Vertebrata</taxon>
        <taxon>Euteleostomi</taxon>
        <taxon>Actinopterygii</taxon>
        <taxon>Neopterygii</taxon>
        <taxon>Teleostei</taxon>
        <taxon>Neoteleostei</taxon>
        <taxon>Acanthomorphata</taxon>
        <taxon>Ovalentaria</taxon>
        <taxon>Atherinomorphae</taxon>
        <taxon>Cyprinodontiformes</taxon>
        <taxon>Goodeidae</taxon>
        <taxon>Xenoophorus</taxon>
    </lineage>
</organism>
<accession>A0ABV0QCB9</accession>
<proteinExistence type="predicted"/>
<comment type="caution">
    <text evidence="1">The sequence shown here is derived from an EMBL/GenBank/DDBJ whole genome shotgun (WGS) entry which is preliminary data.</text>
</comment>
<evidence type="ECO:0000313" key="1">
    <source>
        <dbReference type="EMBL" id="MEQ2193459.1"/>
    </source>
</evidence>